<gene>
    <name evidence="1" type="primary">BnaCnng21470D</name>
    <name evidence="1" type="ORF">GSBRNA2T00004554001</name>
</gene>
<evidence type="ECO:0000313" key="1">
    <source>
        <dbReference type="EMBL" id="CDY51963.1"/>
    </source>
</evidence>
<dbReference type="EMBL" id="LK033042">
    <property type="protein sequence ID" value="CDY51963.1"/>
    <property type="molecule type" value="Genomic_DNA"/>
</dbReference>
<evidence type="ECO:0000313" key="2">
    <source>
        <dbReference type="Proteomes" id="UP000028999"/>
    </source>
</evidence>
<protein>
    <submittedName>
        <fullName evidence="1">BnaCnng21470D protein</fullName>
    </submittedName>
</protein>
<dbReference type="Proteomes" id="UP000028999">
    <property type="component" value="Unassembled WGS sequence"/>
</dbReference>
<reference evidence="1 2" key="1">
    <citation type="journal article" date="2014" name="Science">
        <title>Plant genetics. Early allopolyploid evolution in the post-Neolithic Brassica napus oilseed genome.</title>
        <authorList>
            <person name="Chalhoub B."/>
            <person name="Denoeud F."/>
            <person name="Liu S."/>
            <person name="Parkin I.A."/>
            <person name="Tang H."/>
            <person name="Wang X."/>
            <person name="Chiquet J."/>
            <person name="Belcram H."/>
            <person name="Tong C."/>
            <person name="Samans B."/>
            <person name="Correa M."/>
            <person name="Da Silva C."/>
            <person name="Just J."/>
            <person name="Falentin C."/>
            <person name="Koh C.S."/>
            <person name="Le Clainche I."/>
            <person name="Bernard M."/>
            <person name="Bento P."/>
            <person name="Noel B."/>
            <person name="Labadie K."/>
            <person name="Alberti A."/>
            <person name="Charles M."/>
            <person name="Arnaud D."/>
            <person name="Guo H."/>
            <person name="Daviaud C."/>
            <person name="Alamery S."/>
            <person name="Jabbari K."/>
            <person name="Zhao M."/>
            <person name="Edger P.P."/>
            <person name="Chelaifa H."/>
            <person name="Tack D."/>
            <person name="Lassalle G."/>
            <person name="Mestiri I."/>
            <person name="Schnel N."/>
            <person name="Le Paslier M.C."/>
            <person name="Fan G."/>
            <person name="Renault V."/>
            <person name="Bayer P.E."/>
            <person name="Golicz A.A."/>
            <person name="Manoli S."/>
            <person name="Lee T.H."/>
            <person name="Thi V.H."/>
            <person name="Chalabi S."/>
            <person name="Hu Q."/>
            <person name="Fan C."/>
            <person name="Tollenaere R."/>
            <person name="Lu Y."/>
            <person name="Battail C."/>
            <person name="Shen J."/>
            <person name="Sidebottom C.H."/>
            <person name="Wang X."/>
            <person name="Canaguier A."/>
            <person name="Chauveau A."/>
            <person name="Berard A."/>
            <person name="Deniot G."/>
            <person name="Guan M."/>
            <person name="Liu Z."/>
            <person name="Sun F."/>
            <person name="Lim Y.P."/>
            <person name="Lyons E."/>
            <person name="Town C.D."/>
            <person name="Bancroft I."/>
            <person name="Wang X."/>
            <person name="Meng J."/>
            <person name="Ma J."/>
            <person name="Pires J.C."/>
            <person name="King G.J."/>
            <person name="Brunel D."/>
            <person name="Delourme R."/>
            <person name="Renard M."/>
            <person name="Aury J.M."/>
            <person name="Adams K.L."/>
            <person name="Batley J."/>
            <person name="Snowdon R.J."/>
            <person name="Tost J."/>
            <person name="Edwards D."/>
            <person name="Zhou Y."/>
            <person name="Hua W."/>
            <person name="Sharpe A.G."/>
            <person name="Paterson A.H."/>
            <person name="Guan C."/>
            <person name="Wincker P."/>
        </authorList>
    </citation>
    <scope>NUCLEOTIDE SEQUENCE [LARGE SCALE GENOMIC DNA]</scope>
    <source>
        <strain evidence="2">cv. Darmor-bzh</strain>
    </source>
</reference>
<dbReference type="AlphaFoldDB" id="A0A078ISC6"/>
<dbReference type="PaxDb" id="3708-A0A078ISC6"/>
<organism evidence="1 2">
    <name type="scientific">Brassica napus</name>
    <name type="common">Rape</name>
    <dbReference type="NCBI Taxonomy" id="3708"/>
    <lineage>
        <taxon>Eukaryota</taxon>
        <taxon>Viridiplantae</taxon>
        <taxon>Streptophyta</taxon>
        <taxon>Embryophyta</taxon>
        <taxon>Tracheophyta</taxon>
        <taxon>Spermatophyta</taxon>
        <taxon>Magnoliopsida</taxon>
        <taxon>eudicotyledons</taxon>
        <taxon>Gunneridae</taxon>
        <taxon>Pentapetalae</taxon>
        <taxon>rosids</taxon>
        <taxon>malvids</taxon>
        <taxon>Brassicales</taxon>
        <taxon>Brassicaceae</taxon>
        <taxon>Brassiceae</taxon>
        <taxon>Brassica</taxon>
    </lineage>
</organism>
<dbReference type="Gramene" id="CDY51963">
    <property type="protein sequence ID" value="CDY51963"/>
    <property type="gene ID" value="GSBRNA2T00004554001"/>
</dbReference>
<keyword evidence="2" id="KW-1185">Reference proteome</keyword>
<sequence>MKLAKNFPIPFPVAKFLPFTE</sequence>
<accession>A0A078ISC6</accession>
<name>A0A078ISC6_BRANA</name>
<proteinExistence type="predicted"/>